<feature type="domain" description="tRNA nucleotidyltransferase/poly(A) polymerase RNA and SrmB- binding" evidence="12">
    <location>
        <begin position="233"/>
        <end position="283"/>
    </location>
</feature>
<keyword evidence="8" id="KW-0460">Magnesium</keyword>
<accession>A0AAJ6QMS4</accession>
<dbReference type="GO" id="GO:0005739">
    <property type="term" value="C:mitochondrion"/>
    <property type="evidence" value="ECO:0007669"/>
    <property type="project" value="TreeGrafter"/>
</dbReference>
<dbReference type="GO" id="GO:0000166">
    <property type="term" value="F:nucleotide binding"/>
    <property type="evidence" value="ECO:0007669"/>
    <property type="project" value="UniProtKB-KW"/>
</dbReference>
<dbReference type="KEGG" id="goe:100904159"/>
<evidence type="ECO:0000256" key="6">
    <source>
        <dbReference type="ARBA" id="ARBA00022723"/>
    </source>
</evidence>
<evidence type="ECO:0000259" key="12">
    <source>
        <dbReference type="Pfam" id="PF12627"/>
    </source>
</evidence>
<dbReference type="CDD" id="cd05398">
    <property type="entry name" value="NT_ClassII-CCAase"/>
    <property type="match status" value="1"/>
</dbReference>
<dbReference type="GO" id="GO:0001680">
    <property type="term" value="P:tRNA 3'-terminal CCA addition"/>
    <property type="evidence" value="ECO:0007669"/>
    <property type="project" value="UniProtKB-ARBA"/>
</dbReference>
<evidence type="ECO:0000256" key="10">
    <source>
        <dbReference type="SAM" id="MobiDB-lite"/>
    </source>
</evidence>
<dbReference type="GO" id="GO:0000049">
    <property type="term" value="F:tRNA binding"/>
    <property type="evidence" value="ECO:0007669"/>
    <property type="project" value="TreeGrafter"/>
</dbReference>
<dbReference type="InterPro" id="IPR043519">
    <property type="entry name" value="NT_sf"/>
</dbReference>
<evidence type="ECO:0000256" key="1">
    <source>
        <dbReference type="ARBA" id="ARBA00001946"/>
    </source>
</evidence>
<evidence type="ECO:0000256" key="9">
    <source>
        <dbReference type="RuleBase" id="RU003953"/>
    </source>
</evidence>
<dbReference type="RefSeq" id="XP_003737823.1">
    <property type="nucleotide sequence ID" value="XM_003737775.2"/>
</dbReference>
<feature type="region of interest" description="Disordered" evidence="10">
    <location>
        <begin position="458"/>
        <end position="488"/>
    </location>
</feature>
<name>A0AAJ6QMS4_9ACAR</name>
<evidence type="ECO:0000313" key="14">
    <source>
        <dbReference type="RefSeq" id="XP_003737823.1"/>
    </source>
</evidence>
<comment type="cofactor">
    <cofactor evidence="1">
        <name>Mg(2+)</name>
        <dbReference type="ChEBI" id="CHEBI:18420"/>
    </cofactor>
</comment>
<dbReference type="SUPFAM" id="SSF81891">
    <property type="entry name" value="Poly A polymerase C-terminal region-like"/>
    <property type="match status" value="1"/>
</dbReference>
<evidence type="ECO:0000256" key="8">
    <source>
        <dbReference type="ARBA" id="ARBA00022842"/>
    </source>
</evidence>
<dbReference type="InterPro" id="IPR002646">
    <property type="entry name" value="PolA_pol_head_dom"/>
</dbReference>
<dbReference type="Gene3D" id="3.30.460.10">
    <property type="entry name" value="Beta Polymerase, domain 2"/>
    <property type="match status" value="1"/>
</dbReference>
<dbReference type="PANTHER" id="PTHR46173:SF1">
    <property type="entry name" value="CCA TRNA NUCLEOTIDYLTRANSFERASE 1, MITOCHONDRIAL"/>
    <property type="match status" value="1"/>
</dbReference>
<evidence type="ECO:0000256" key="4">
    <source>
        <dbReference type="ARBA" id="ARBA00022694"/>
    </source>
</evidence>
<dbReference type="GO" id="GO:0046872">
    <property type="term" value="F:metal ion binding"/>
    <property type="evidence" value="ECO:0007669"/>
    <property type="project" value="UniProtKB-KW"/>
</dbReference>
<comment type="similarity">
    <text evidence="2 9">Belongs to the tRNA nucleotidyltransferase/poly(A) polymerase family.</text>
</comment>
<evidence type="ECO:0000256" key="2">
    <source>
        <dbReference type="ARBA" id="ARBA00007265"/>
    </source>
</evidence>
<dbReference type="AlphaFoldDB" id="A0AAJ6QMS4"/>
<dbReference type="GeneID" id="100904159"/>
<keyword evidence="7" id="KW-0547">Nucleotide-binding</keyword>
<dbReference type="InterPro" id="IPR032828">
    <property type="entry name" value="PolyA_RNA-bd"/>
</dbReference>
<evidence type="ECO:0000313" key="13">
    <source>
        <dbReference type="Proteomes" id="UP000694867"/>
    </source>
</evidence>
<feature type="domain" description="Poly A polymerase head" evidence="11">
    <location>
        <begin position="74"/>
        <end position="197"/>
    </location>
</feature>
<keyword evidence="4" id="KW-0819">tRNA processing</keyword>
<dbReference type="SUPFAM" id="SSF81301">
    <property type="entry name" value="Nucleotidyltransferase"/>
    <property type="match status" value="1"/>
</dbReference>
<organism evidence="13 14">
    <name type="scientific">Galendromus occidentalis</name>
    <name type="common">western predatory mite</name>
    <dbReference type="NCBI Taxonomy" id="34638"/>
    <lineage>
        <taxon>Eukaryota</taxon>
        <taxon>Metazoa</taxon>
        <taxon>Ecdysozoa</taxon>
        <taxon>Arthropoda</taxon>
        <taxon>Chelicerata</taxon>
        <taxon>Arachnida</taxon>
        <taxon>Acari</taxon>
        <taxon>Parasitiformes</taxon>
        <taxon>Mesostigmata</taxon>
        <taxon>Gamasina</taxon>
        <taxon>Phytoseioidea</taxon>
        <taxon>Phytoseiidae</taxon>
        <taxon>Typhlodrominae</taxon>
        <taxon>Galendromus</taxon>
    </lineage>
</organism>
<keyword evidence="3 9" id="KW-0808">Transferase</keyword>
<evidence type="ECO:0000259" key="11">
    <source>
        <dbReference type="Pfam" id="PF01743"/>
    </source>
</evidence>
<dbReference type="InterPro" id="IPR050264">
    <property type="entry name" value="Bact_CCA-adding_enz_type3_sf"/>
</dbReference>
<dbReference type="Pfam" id="PF01743">
    <property type="entry name" value="PolyA_pol"/>
    <property type="match status" value="1"/>
</dbReference>
<keyword evidence="9" id="KW-0694">RNA-binding</keyword>
<dbReference type="PANTHER" id="PTHR46173">
    <property type="entry name" value="CCA TRNA NUCLEOTIDYLTRANSFERASE 1, MITOCHONDRIAL"/>
    <property type="match status" value="1"/>
</dbReference>
<evidence type="ECO:0000256" key="7">
    <source>
        <dbReference type="ARBA" id="ARBA00022741"/>
    </source>
</evidence>
<dbReference type="Pfam" id="PF12627">
    <property type="entry name" value="PolyA_pol_RNAbd"/>
    <property type="match status" value="1"/>
</dbReference>
<keyword evidence="5" id="KW-0548">Nucleotidyltransferase</keyword>
<sequence>MFLRRGLRFITDRIAFLRVRHYSDVLRAGRRLRSKRVKLGKLETMKLENDQFRRILSPEMKVVEELFKKNGYQLRIAGGAVRDLLMGITPHDIDFASTATPTQMKELFESEGIRMINASGERHGTITARVNDKENFEITTLRVDTVTDGRHAEVEFTTDWQMDANRRDLTVNAMFLSFDGTVFDYFKGIEHLAQRKVLFVGDAARRIQEDYLRILRYFRFYGRLAVDENAHDASTLEAIRLNTDGLASVSGERLYTELQKIVDGRFHHSMIRLMAELGVLQYLGFPRNPNLDEFSRVCKRCQDLEALAPTKLAALLRTEDEIMQLHARLKLSNFEKHLLLYINRYRNALSNLSDEEKLRTSQAYLYRNDFKLGAPKDRLRWIKELLKYEGEGDVLQKMEAWDPPKCPVSGFDLQLFGFRKGPQLGEVVGSLREIWLESDFTLGKEELLQRARVIREELRSRRSREPSPKGSPSPDGDCNIISERDKKT</sequence>
<dbReference type="GO" id="GO:0016779">
    <property type="term" value="F:nucleotidyltransferase activity"/>
    <property type="evidence" value="ECO:0007669"/>
    <property type="project" value="UniProtKB-KW"/>
</dbReference>
<reference evidence="14" key="1">
    <citation type="submission" date="2025-08" db="UniProtKB">
        <authorList>
            <consortium name="RefSeq"/>
        </authorList>
    </citation>
    <scope>IDENTIFICATION</scope>
</reference>
<dbReference type="GO" id="GO:1990180">
    <property type="term" value="P:mitochondrial tRNA 3'-end processing"/>
    <property type="evidence" value="ECO:0007669"/>
    <property type="project" value="TreeGrafter"/>
</dbReference>
<evidence type="ECO:0000256" key="3">
    <source>
        <dbReference type="ARBA" id="ARBA00022679"/>
    </source>
</evidence>
<evidence type="ECO:0000256" key="5">
    <source>
        <dbReference type="ARBA" id="ARBA00022695"/>
    </source>
</evidence>
<dbReference type="Gene3D" id="1.10.3090.10">
    <property type="entry name" value="cca-adding enzyme, domain 2"/>
    <property type="match status" value="1"/>
</dbReference>
<protein>
    <submittedName>
        <fullName evidence="14">CCA tRNA nucleotidyltransferase 1, mitochondrial</fullName>
    </submittedName>
</protein>
<keyword evidence="13" id="KW-1185">Reference proteome</keyword>
<proteinExistence type="inferred from homology"/>
<feature type="compositionally biased region" description="Basic and acidic residues" evidence="10">
    <location>
        <begin position="458"/>
        <end position="467"/>
    </location>
</feature>
<keyword evidence="6" id="KW-0479">Metal-binding</keyword>
<gene>
    <name evidence="14" type="primary">LOC100904159</name>
</gene>
<feature type="compositionally biased region" description="Low complexity" evidence="10">
    <location>
        <begin position="468"/>
        <end position="477"/>
    </location>
</feature>
<dbReference type="Proteomes" id="UP000694867">
    <property type="component" value="Unplaced"/>
</dbReference>